<evidence type="ECO:0000256" key="1">
    <source>
        <dbReference type="SAM" id="MobiDB-lite"/>
    </source>
</evidence>
<accession>K0RFP7</accession>
<dbReference type="EMBL" id="AGNL01046659">
    <property type="protein sequence ID" value="EJK47746.1"/>
    <property type="molecule type" value="Genomic_DNA"/>
</dbReference>
<protein>
    <submittedName>
        <fullName evidence="2">Uncharacterized protein</fullName>
    </submittedName>
</protein>
<feature type="compositionally biased region" description="Basic residues" evidence="1">
    <location>
        <begin position="1"/>
        <end position="11"/>
    </location>
</feature>
<comment type="caution">
    <text evidence="2">The sequence shown here is derived from an EMBL/GenBank/DDBJ whole genome shotgun (WGS) entry which is preliminary data.</text>
</comment>
<feature type="region of interest" description="Disordered" evidence="1">
    <location>
        <begin position="1"/>
        <end position="27"/>
    </location>
</feature>
<organism evidence="2 3">
    <name type="scientific">Thalassiosira oceanica</name>
    <name type="common">Marine diatom</name>
    <dbReference type="NCBI Taxonomy" id="159749"/>
    <lineage>
        <taxon>Eukaryota</taxon>
        <taxon>Sar</taxon>
        <taxon>Stramenopiles</taxon>
        <taxon>Ochrophyta</taxon>
        <taxon>Bacillariophyta</taxon>
        <taxon>Coscinodiscophyceae</taxon>
        <taxon>Thalassiosirophycidae</taxon>
        <taxon>Thalassiosirales</taxon>
        <taxon>Thalassiosiraceae</taxon>
        <taxon>Thalassiosira</taxon>
    </lineage>
</organism>
<proteinExistence type="predicted"/>
<dbReference type="Proteomes" id="UP000266841">
    <property type="component" value="Unassembled WGS sequence"/>
</dbReference>
<evidence type="ECO:0000313" key="3">
    <source>
        <dbReference type="Proteomes" id="UP000266841"/>
    </source>
</evidence>
<reference evidence="2 3" key="1">
    <citation type="journal article" date="2012" name="Genome Biol.">
        <title>Genome and low-iron response of an oceanic diatom adapted to chronic iron limitation.</title>
        <authorList>
            <person name="Lommer M."/>
            <person name="Specht M."/>
            <person name="Roy A.S."/>
            <person name="Kraemer L."/>
            <person name="Andreson R."/>
            <person name="Gutowska M.A."/>
            <person name="Wolf J."/>
            <person name="Bergner S.V."/>
            <person name="Schilhabel M.B."/>
            <person name="Klostermeier U.C."/>
            <person name="Beiko R.G."/>
            <person name="Rosenstiel P."/>
            <person name="Hippler M."/>
            <person name="Laroche J."/>
        </authorList>
    </citation>
    <scope>NUCLEOTIDE SEQUENCE [LARGE SCALE GENOMIC DNA]</scope>
    <source>
        <strain evidence="2 3">CCMP1005</strain>
    </source>
</reference>
<dbReference type="AlphaFoldDB" id="K0RFP7"/>
<gene>
    <name evidence="2" type="ORF">THAOC_33513</name>
</gene>
<feature type="non-terminal residue" evidence="2">
    <location>
        <position position="137"/>
    </location>
</feature>
<evidence type="ECO:0000313" key="2">
    <source>
        <dbReference type="EMBL" id="EJK47746.1"/>
    </source>
</evidence>
<sequence>MGKESRRRRGRTSPGRTATPVENVSDPPSPYNPLLLYAALQGAMRQQLIDLIRAACPGGSGINVHLLGSIYGFDREAAAVAWENSVIILDDAALRSQGMIFNFSHAVNNTPKLVAQLSSDLATDRTIHLDPTPAQRE</sequence>
<keyword evidence="3" id="KW-1185">Reference proteome</keyword>
<name>K0RFP7_THAOC</name>